<keyword evidence="5" id="KW-0808">Transferase</keyword>
<sequence>MTTGIVIWVCLEGRTENETDHSYKDEWVKVECSISWLCSFDPTQLPAEFIFRACLRVHRSPPMLPLNIRTNLMGDISNRPMYVLAVLNTSRWGGRDGGRLPTVFNLAATFLAFRADDKEMSDPCVLSHSLNVEFRSLSEFETEYQELWDWLMDMESIVTDSHDLMMSEEQQHHLYKPHVYVSMHQMAARDANEH</sequence>
<evidence type="ECO:0000256" key="2">
    <source>
        <dbReference type="ARBA" id="ARBA00022553"/>
    </source>
</evidence>
<dbReference type="EMBL" id="RJVU01059333">
    <property type="protein sequence ID" value="ROJ78824.1"/>
    <property type="molecule type" value="Genomic_DNA"/>
</dbReference>
<name>A0A3N0XX22_ANAGA</name>
<evidence type="ECO:0000256" key="1">
    <source>
        <dbReference type="ARBA" id="ARBA00004308"/>
    </source>
</evidence>
<comment type="subcellular location">
    <subcellularLocation>
        <location evidence="1">Endomembrane system</location>
    </subcellularLocation>
</comment>
<organism evidence="5 6">
    <name type="scientific">Anabarilius grahami</name>
    <name type="common">Kanglang fish</name>
    <name type="synonym">Barilius grahami</name>
    <dbReference type="NCBI Taxonomy" id="495550"/>
    <lineage>
        <taxon>Eukaryota</taxon>
        <taxon>Metazoa</taxon>
        <taxon>Chordata</taxon>
        <taxon>Craniata</taxon>
        <taxon>Vertebrata</taxon>
        <taxon>Euteleostomi</taxon>
        <taxon>Actinopterygii</taxon>
        <taxon>Neopterygii</taxon>
        <taxon>Teleostei</taxon>
        <taxon>Ostariophysi</taxon>
        <taxon>Cypriniformes</taxon>
        <taxon>Xenocyprididae</taxon>
        <taxon>Xenocypridinae</taxon>
        <taxon>Xenocypridinae incertae sedis</taxon>
        <taxon>Anabarilius</taxon>
    </lineage>
</organism>
<keyword evidence="5" id="KW-0418">Kinase</keyword>
<proteinExistence type="predicted"/>
<evidence type="ECO:0000313" key="6">
    <source>
        <dbReference type="Proteomes" id="UP000281406"/>
    </source>
</evidence>
<gene>
    <name evidence="5" type="ORF">DPX16_15349</name>
</gene>
<dbReference type="GO" id="GO:0016301">
    <property type="term" value="F:kinase activity"/>
    <property type="evidence" value="ECO:0007669"/>
    <property type="project" value="UniProtKB-KW"/>
</dbReference>
<dbReference type="PANTHER" id="PTHR14514">
    <property type="entry name" value="PKA ANCHORING PROTEIN"/>
    <property type="match status" value="1"/>
</dbReference>
<dbReference type="OrthoDB" id="8902644at2759"/>
<keyword evidence="3" id="KW-0677">Repeat</keyword>
<dbReference type="AlphaFoldDB" id="A0A3N0XX22"/>
<comment type="caution">
    <text evidence="5">The sequence shown here is derived from an EMBL/GenBank/DDBJ whole genome shotgun (WGS) entry which is preliminary data.</text>
</comment>
<protein>
    <submittedName>
        <fullName evidence="5">A-kinase anchor protein 6</fullName>
    </submittedName>
</protein>
<keyword evidence="2" id="KW-0597">Phosphoprotein</keyword>
<evidence type="ECO:0000313" key="5">
    <source>
        <dbReference type="EMBL" id="ROJ78824.1"/>
    </source>
</evidence>
<evidence type="ECO:0000256" key="3">
    <source>
        <dbReference type="ARBA" id="ARBA00022737"/>
    </source>
</evidence>
<reference evidence="5 6" key="1">
    <citation type="submission" date="2018-10" db="EMBL/GenBank/DDBJ databases">
        <title>Genome assembly for a Yunnan-Guizhou Plateau 3E fish, Anabarilius grahami (Regan), and its evolutionary and genetic applications.</title>
        <authorList>
            <person name="Jiang W."/>
        </authorList>
    </citation>
    <scope>NUCLEOTIDE SEQUENCE [LARGE SCALE GENOMIC DNA]</scope>
    <source>
        <strain evidence="5">AG-KIZ</strain>
        <tissue evidence="5">Muscle</tissue>
    </source>
</reference>
<dbReference type="PANTHER" id="PTHR14514:SF2">
    <property type="entry name" value="A-KINASE ANCHOR PROTEIN 6"/>
    <property type="match status" value="1"/>
</dbReference>
<keyword evidence="4" id="KW-0472">Membrane</keyword>
<accession>A0A3N0XX22</accession>
<keyword evidence="6" id="KW-1185">Reference proteome</keyword>
<dbReference type="Proteomes" id="UP000281406">
    <property type="component" value="Unassembled WGS sequence"/>
</dbReference>
<evidence type="ECO:0000256" key="4">
    <source>
        <dbReference type="ARBA" id="ARBA00023136"/>
    </source>
</evidence>